<gene>
    <name evidence="7" type="ORF">ISN45_Aa07g011390</name>
</gene>
<feature type="chain" id="PRO_5035881618" evidence="6">
    <location>
        <begin position="27"/>
        <end position="77"/>
    </location>
</feature>
<protein>
    <submittedName>
        <fullName evidence="7">Uncharacterized protein</fullName>
    </submittedName>
</protein>
<evidence type="ECO:0000313" key="8">
    <source>
        <dbReference type="Proteomes" id="UP000694240"/>
    </source>
</evidence>
<dbReference type="EMBL" id="JAEFBK010000012">
    <property type="protein sequence ID" value="KAG7540999.1"/>
    <property type="molecule type" value="Genomic_DNA"/>
</dbReference>
<dbReference type="PANTHER" id="PTHR48224:SF1">
    <property type="entry name" value="DEFENSIN-LIKE PROTEIN 270"/>
    <property type="match status" value="1"/>
</dbReference>
<evidence type="ECO:0000313" key="7">
    <source>
        <dbReference type="EMBL" id="KAG7540999.1"/>
    </source>
</evidence>
<evidence type="ECO:0000256" key="2">
    <source>
        <dbReference type="ARBA" id="ARBA00022529"/>
    </source>
</evidence>
<dbReference type="GO" id="GO:0050832">
    <property type="term" value="P:defense response to fungus"/>
    <property type="evidence" value="ECO:0007669"/>
    <property type="project" value="UniProtKB-KW"/>
</dbReference>
<name>A0A8T1Y912_9BRAS</name>
<comment type="caution">
    <text evidence="7">The sequence shown here is derived from an EMBL/GenBank/DDBJ whole genome shotgun (WGS) entry which is preliminary data.</text>
</comment>
<dbReference type="Pfam" id="PF25052">
    <property type="entry name" value="AtDEF-like"/>
    <property type="match status" value="1"/>
</dbReference>
<feature type="signal peptide" evidence="6">
    <location>
        <begin position="1"/>
        <end position="26"/>
    </location>
</feature>
<organism evidence="7 8">
    <name type="scientific">Arabidopsis thaliana x Arabidopsis arenosa</name>
    <dbReference type="NCBI Taxonomy" id="1240361"/>
    <lineage>
        <taxon>Eukaryota</taxon>
        <taxon>Viridiplantae</taxon>
        <taxon>Streptophyta</taxon>
        <taxon>Embryophyta</taxon>
        <taxon>Tracheophyta</taxon>
        <taxon>Spermatophyta</taxon>
        <taxon>Magnoliopsida</taxon>
        <taxon>eudicotyledons</taxon>
        <taxon>Gunneridae</taxon>
        <taxon>Pentapetalae</taxon>
        <taxon>rosids</taxon>
        <taxon>malvids</taxon>
        <taxon>Brassicales</taxon>
        <taxon>Brassicaceae</taxon>
        <taxon>Camelineae</taxon>
        <taxon>Arabidopsis</taxon>
    </lineage>
</organism>
<proteinExistence type="inferred from homology"/>
<keyword evidence="2" id="KW-0929">Antimicrobial</keyword>
<dbReference type="Proteomes" id="UP000694240">
    <property type="component" value="Chromosome 12"/>
</dbReference>
<accession>A0A8T1Y912</accession>
<keyword evidence="3" id="KW-0295">Fungicide</keyword>
<dbReference type="PANTHER" id="PTHR48224">
    <property type="entry name" value="DEFENSIN-LIKE PROTEIN 270-RELATED"/>
    <property type="match status" value="1"/>
</dbReference>
<dbReference type="InterPro" id="IPR010851">
    <property type="entry name" value="DEFL"/>
</dbReference>
<keyword evidence="8" id="KW-1185">Reference proteome</keyword>
<sequence>MSAQKFQFQLAFLLLTICLLSSQLLAKPIGKCHYKGPCETDNDCKTLCTGPDEDPTFLMCIKNPPINHKCCCVPPIN</sequence>
<keyword evidence="6" id="KW-0732">Signal</keyword>
<dbReference type="GO" id="GO:0031640">
    <property type="term" value="P:killing of cells of another organism"/>
    <property type="evidence" value="ECO:0007669"/>
    <property type="project" value="UniProtKB-KW"/>
</dbReference>
<evidence type="ECO:0000256" key="1">
    <source>
        <dbReference type="ARBA" id="ARBA00006722"/>
    </source>
</evidence>
<evidence type="ECO:0000256" key="6">
    <source>
        <dbReference type="SAM" id="SignalP"/>
    </source>
</evidence>
<keyword evidence="4" id="KW-0611">Plant defense</keyword>
<evidence type="ECO:0000256" key="5">
    <source>
        <dbReference type="ARBA" id="ARBA00023157"/>
    </source>
</evidence>
<evidence type="ECO:0000256" key="4">
    <source>
        <dbReference type="ARBA" id="ARBA00022821"/>
    </source>
</evidence>
<dbReference type="AlphaFoldDB" id="A0A8T1Y912"/>
<evidence type="ECO:0000256" key="3">
    <source>
        <dbReference type="ARBA" id="ARBA00022577"/>
    </source>
</evidence>
<reference evidence="7 8" key="1">
    <citation type="submission" date="2020-12" db="EMBL/GenBank/DDBJ databases">
        <title>Concerted genomic and epigenomic changes stabilize Arabidopsis allopolyploids.</title>
        <authorList>
            <person name="Chen Z."/>
        </authorList>
    </citation>
    <scope>NUCLEOTIDE SEQUENCE [LARGE SCALE GENOMIC DNA]</scope>
    <source>
        <strain evidence="7">Allo738</strain>
        <tissue evidence="7">Leaf</tissue>
    </source>
</reference>
<keyword evidence="5" id="KW-1015">Disulfide bond</keyword>
<comment type="similarity">
    <text evidence="1">Belongs to the DEFL family.</text>
</comment>